<dbReference type="PANTHER" id="PTHR33607:SF2">
    <property type="entry name" value="ENDONUCLEASE-1"/>
    <property type="match status" value="1"/>
</dbReference>
<dbReference type="AlphaFoldDB" id="A0A2I0QZL5"/>
<name>A0A2I0QZL5_9FLAO</name>
<dbReference type="Proteomes" id="UP000236654">
    <property type="component" value="Unassembled WGS sequence"/>
</dbReference>
<dbReference type="SUPFAM" id="SSF54060">
    <property type="entry name" value="His-Me finger endonucleases"/>
    <property type="match status" value="1"/>
</dbReference>
<evidence type="ECO:0000256" key="1">
    <source>
        <dbReference type="ARBA" id="ARBA00006429"/>
    </source>
</evidence>
<dbReference type="EMBL" id="PJNI01000024">
    <property type="protein sequence ID" value="PKR79560.1"/>
    <property type="molecule type" value="Genomic_DNA"/>
</dbReference>
<dbReference type="GO" id="GO:0016787">
    <property type="term" value="F:hydrolase activity"/>
    <property type="evidence" value="ECO:0007669"/>
    <property type="project" value="UniProtKB-KW"/>
</dbReference>
<comment type="similarity">
    <text evidence="1">Belongs to the EndA/NucM nuclease family.</text>
</comment>
<protein>
    <submittedName>
        <fullName evidence="4">Uncharacterized protein</fullName>
    </submittedName>
</protein>
<keyword evidence="3" id="KW-0378">Hydrolase</keyword>
<dbReference type="RefSeq" id="WP_101335751.1">
    <property type="nucleotide sequence ID" value="NZ_PJNI01000024.1"/>
</dbReference>
<evidence type="ECO:0000256" key="3">
    <source>
        <dbReference type="ARBA" id="ARBA00022801"/>
    </source>
</evidence>
<evidence type="ECO:0000256" key="2">
    <source>
        <dbReference type="ARBA" id="ARBA00022722"/>
    </source>
</evidence>
<dbReference type="InterPro" id="IPR044925">
    <property type="entry name" value="His-Me_finger_sf"/>
</dbReference>
<dbReference type="InterPro" id="IPR007346">
    <property type="entry name" value="Endonuclease-I"/>
</dbReference>
<reference evidence="4 5" key="1">
    <citation type="submission" date="2017-12" db="EMBL/GenBank/DDBJ databases">
        <title>The draft genome sequence of Brumimicrobium saltpan LHR20.</title>
        <authorList>
            <person name="Do Z.-J."/>
            <person name="Luo H.-R."/>
        </authorList>
    </citation>
    <scope>NUCLEOTIDE SEQUENCE [LARGE SCALE GENOMIC DNA]</scope>
    <source>
        <strain evidence="4 5">LHR20</strain>
    </source>
</reference>
<accession>A0A2I0QZL5</accession>
<keyword evidence="5" id="KW-1185">Reference proteome</keyword>
<evidence type="ECO:0000313" key="4">
    <source>
        <dbReference type="EMBL" id="PKR79560.1"/>
    </source>
</evidence>
<evidence type="ECO:0000313" key="5">
    <source>
        <dbReference type="Proteomes" id="UP000236654"/>
    </source>
</evidence>
<dbReference type="Pfam" id="PF04231">
    <property type="entry name" value="Endonuclease_1"/>
    <property type="match status" value="1"/>
</dbReference>
<comment type="caution">
    <text evidence="4">The sequence shown here is derived from an EMBL/GenBank/DDBJ whole genome shotgun (WGS) entry which is preliminary data.</text>
</comment>
<keyword evidence="2" id="KW-0540">Nuclease</keyword>
<dbReference type="PANTHER" id="PTHR33607">
    <property type="entry name" value="ENDONUCLEASE-1"/>
    <property type="match status" value="1"/>
</dbReference>
<proteinExistence type="inferred from homology"/>
<gene>
    <name evidence="4" type="ORF">CW751_14515</name>
</gene>
<sequence>MTVNTARSNRWFGCGDYEYIDGDGATSCYTSTSSWIWEPRDIVKGDVARMVFYMATRYEGENGEVDLFIIDSIPRDNKTKVPVHGMLSVLLQWHEEDPVDDWERKRNEVIYSYQGNRNPFIDRPEFVEMIWGTYVGVEDYAKDEAKELIMVLDVLGREVEIERGVLQFYIYSDGSVEKRVLR</sequence>
<organism evidence="4 5">
    <name type="scientific">Brumimicrobium salinarum</name>
    <dbReference type="NCBI Taxonomy" id="2058658"/>
    <lineage>
        <taxon>Bacteria</taxon>
        <taxon>Pseudomonadati</taxon>
        <taxon>Bacteroidota</taxon>
        <taxon>Flavobacteriia</taxon>
        <taxon>Flavobacteriales</taxon>
        <taxon>Crocinitomicaceae</taxon>
        <taxon>Brumimicrobium</taxon>
    </lineage>
</organism>
<dbReference type="GO" id="GO:0004518">
    <property type="term" value="F:nuclease activity"/>
    <property type="evidence" value="ECO:0007669"/>
    <property type="project" value="UniProtKB-KW"/>
</dbReference>
<dbReference type="OrthoDB" id="5485925at2"/>